<dbReference type="InterPro" id="IPR036761">
    <property type="entry name" value="TTHA0802/YceI-like_sf"/>
</dbReference>
<organism evidence="3 4">
    <name type="scientific">Flavivirga eckloniae</name>
    <dbReference type="NCBI Taxonomy" id="1803846"/>
    <lineage>
        <taxon>Bacteria</taxon>
        <taxon>Pseudomonadati</taxon>
        <taxon>Bacteroidota</taxon>
        <taxon>Flavobacteriia</taxon>
        <taxon>Flavobacteriales</taxon>
        <taxon>Flavobacteriaceae</taxon>
        <taxon>Flavivirga</taxon>
    </lineage>
</organism>
<dbReference type="EMBL" id="CP025791">
    <property type="protein sequence ID" value="AUP81700.1"/>
    <property type="molecule type" value="Genomic_DNA"/>
</dbReference>
<sequence>MKNLIYFFVFISLNCFAQGKFLTKTGTVGFEASVPSFEEVKASNNTVTAIVNSENGEFAALVLVKGFRFKNALMEEHFNENYAESDTYPKITFKGNIANFSLNELSETPKTFKVSGSLTFHGKTNALENIPLKVSKNNEGDIIMSGMFTTKPADYDIKIPKIVKNKIAETVDATFSFKLKKK</sequence>
<accession>A0A2K9PXD6</accession>
<gene>
    <name evidence="3" type="ORF">C1H87_19730</name>
</gene>
<evidence type="ECO:0000259" key="2">
    <source>
        <dbReference type="SMART" id="SM00867"/>
    </source>
</evidence>
<evidence type="ECO:0000256" key="1">
    <source>
        <dbReference type="SAM" id="SignalP"/>
    </source>
</evidence>
<dbReference type="Pfam" id="PF04264">
    <property type="entry name" value="YceI"/>
    <property type="match status" value="1"/>
</dbReference>
<dbReference type="KEGG" id="fek:C1H87_19730"/>
<dbReference type="SUPFAM" id="SSF101874">
    <property type="entry name" value="YceI-like"/>
    <property type="match status" value="1"/>
</dbReference>
<dbReference type="Proteomes" id="UP000235826">
    <property type="component" value="Chromosome"/>
</dbReference>
<proteinExistence type="predicted"/>
<feature type="domain" description="Lipid/polyisoprenoid-binding YceI-like" evidence="2">
    <location>
        <begin position="20"/>
        <end position="180"/>
    </location>
</feature>
<feature type="signal peptide" evidence="1">
    <location>
        <begin position="1"/>
        <end position="17"/>
    </location>
</feature>
<keyword evidence="4" id="KW-1185">Reference proteome</keyword>
<dbReference type="SMART" id="SM00867">
    <property type="entry name" value="YceI"/>
    <property type="match status" value="1"/>
</dbReference>
<dbReference type="AlphaFoldDB" id="A0A2K9PXD6"/>
<protein>
    <recommendedName>
        <fullName evidence="2">Lipid/polyisoprenoid-binding YceI-like domain-containing protein</fullName>
    </recommendedName>
</protein>
<feature type="chain" id="PRO_5014894905" description="Lipid/polyisoprenoid-binding YceI-like domain-containing protein" evidence="1">
    <location>
        <begin position="18"/>
        <end position="182"/>
    </location>
</feature>
<dbReference type="OrthoDB" id="116832at2"/>
<evidence type="ECO:0000313" key="4">
    <source>
        <dbReference type="Proteomes" id="UP000235826"/>
    </source>
</evidence>
<dbReference type="InterPro" id="IPR007372">
    <property type="entry name" value="Lipid/polyisoprenoid-bd_YceI"/>
</dbReference>
<keyword evidence="1" id="KW-0732">Signal</keyword>
<evidence type="ECO:0000313" key="3">
    <source>
        <dbReference type="EMBL" id="AUP81700.1"/>
    </source>
</evidence>
<dbReference type="RefSeq" id="WP_102758342.1">
    <property type="nucleotide sequence ID" value="NZ_CP025791.1"/>
</dbReference>
<reference evidence="3 4" key="1">
    <citation type="submission" date="2018-01" db="EMBL/GenBank/DDBJ databases">
        <title>Complete genome sequence of Flavivirga eckloniae ECD14 isolated from seaweed Ecklonia cava.</title>
        <authorList>
            <person name="Lee J.H."/>
            <person name="Baik K.S."/>
            <person name="Seong C.N."/>
        </authorList>
    </citation>
    <scope>NUCLEOTIDE SEQUENCE [LARGE SCALE GENOMIC DNA]</scope>
    <source>
        <strain evidence="3 4">ECD14</strain>
    </source>
</reference>
<dbReference type="Gene3D" id="2.40.128.110">
    <property type="entry name" value="Lipid/polyisoprenoid-binding, YceI-like"/>
    <property type="match status" value="1"/>
</dbReference>
<name>A0A2K9PXD6_9FLAO</name>